<keyword evidence="5" id="KW-0378">Hydrolase</keyword>
<reference evidence="8 9" key="1">
    <citation type="submission" date="2019-12" db="EMBL/GenBank/DDBJ databases">
        <authorList>
            <person name="Li M."/>
        </authorList>
    </citation>
    <scope>NUCLEOTIDE SEQUENCE [LARGE SCALE GENOMIC DNA]</scope>
    <source>
        <strain evidence="8 9">GBMRC 2046</strain>
    </source>
</reference>
<dbReference type="InterPro" id="IPR017853">
    <property type="entry name" value="GH"/>
</dbReference>
<sequence length="723" mass="77536">MKTETNHRLDALVDEMSIEEKIGQLTLVMAEQTKNGPRIPAECVAAVRAGRAGTVSHLWGRRQTDEIQRVAIEETRLGIPLLFGADVLHGHRTIFPIPLAEAGAFDPELWERTARAAAEEATADGLSLTYAPMLDVTRDPRWGRMAESPGEDPWLASHFAVAKVRGFQDQDLSAPTSIAATAKHLGAYGAVTAGREYASVDISERTLLETYLPPFKAAVDAGVSSIMPAFTDLAGIPMSANVTVLRDLIRAKWGFEGIYISDYNAITELMSHGVAADVADAAALALRAGIDIDLMGAAYERGLATALERGRVAMGEIDDAVRRVLQLKWSLGLFDDPYRRQVGGNNKEALPLSAERRSLALEAARRSIVLLQNRNSVLPFPETGRIALVGPLADARCEMLGPWASAGNPREVVGILEAVRNAFPAAEIRHARGVDIDSCDVSGIEFAVAVARDADFVVLSLGEAALMSGEAASRGRPDLPGRQRELAEAVFDLRKPTAVLLSSGRPLLVPWLFDRADAVLATWFLGSEAGNAIADVLSGRWNPTGRLAVSWPVDVGQVPVFYSQRRTGRPADPASHDTSKYVDLTVEPLFPFGHGLSYTQFALSDLRAEPAQLLPDETLTVEVKVTNVGAAAGEETVLLFLHDPVASVARPILELKGVEKINLAPGLSGIVRFAVPADAFTFLGTDLSPCIEPGEFEILVGPSSAAASLLSTRVQLAAVPEQR</sequence>
<gene>
    <name evidence="8" type="ORF">GR183_01750</name>
</gene>
<protein>
    <recommendedName>
        <fullName evidence="3">beta-glucosidase</fullName>
        <ecNumber evidence="3">3.2.1.21</ecNumber>
    </recommendedName>
</protein>
<dbReference type="InterPro" id="IPR013783">
    <property type="entry name" value="Ig-like_fold"/>
</dbReference>
<comment type="similarity">
    <text evidence="2">Belongs to the glycosyl hydrolase 3 family.</text>
</comment>
<keyword evidence="6" id="KW-0326">Glycosidase</keyword>
<comment type="catalytic activity">
    <reaction evidence="1">
        <text>Hydrolysis of terminal, non-reducing beta-D-glucosyl residues with release of beta-D-glucose.</text>
        <dbReference type="EC" id="3.2.1.21"/>
    </reaction>
</comment>
<dbReference type="EMBL" id="WUMV01000001">
    <property type="protein sequence ID" value="MXN63613.1"/>
    <property type="molecule type" value="Genomic_DNA"/>
</dbReference>
<dbReference type="InterPro" id="IPR036962">
    <property type="entry name" value="Glyco_hydro_3_N_sf"/>
</dbReference>
<feature type="domain" description="Fibronectin type III-like" evidence="7">
    <location>
        <begin position="635"/>
        <end position="704"/>
    </location>
</feature>
<dbReference type="PANTHER" id="PTHR30620">
    <property type="entry name" value="PERIPLASMIC BETA-GLUCOSIDASE-RELATED"/>
    <property type="match status" value="1"/>
</dbReference>
<evidence type="ECO:0000256" key="6">
    <source>
        <dbReference type="ARBA" id="ARBA00023295"/>
    </source>
</evidence>
<evidence type="ECO:0000313" key="9">
    <source>
        <dbReference type="Proteomes" id="UP000433101"/>
    </source>
</evidence>
<comment type="caution">
    <text evidence="8">The sequence shown here is derived from an EMBL/GenBank/DDBJ whole genome shotgun (WGS) entry which is preliminary data.</text>
</comment>
<name>A0A7X3S615_9HYPH</name>
<organism evidence="8 9">
    <name type="scientific">Stappia sediminis</name>
    <dbReference type="NCBI Taxonomy" id="2692190"/>
    <lineage>
        <taxon>Bacteria</taxon>
        <taxon>Pseudomonadati</taxon>
        <taxon>Pseudomonadota</taxon>
        <taxon>Alphaproteobacteria</taxon>
        <taxon>Hyphomicrobiales</taxon>
        <taxon>Stappiaceae</taxon>
        <taxon>Stappia</taxon>
    </lineage>
</organism>
<evidence type="ECO:0000256" key="2">
    <source>
        <dbReference type="ARBA" id="ARBA00005336"/>
    </source>
</evidence>
<dbReference type="SUPFAM" id="SSF51445">
    <property type="entry name" value="(Trans)glycosidases"/>
    <property type="match status" value="1"/>
</dbReference>
<evidence type="ECO:0000313" key="8">
    <source>
        <dbReference type="EMBL" id="MXN63613.1"/>
    </source>
</evidence>
<evidence type="ECO:0000256" key="3">
    <source>
        <dbReference type="ARBA" id="ARBA00012744"/>
    </source>
</evidence>
<dbReference type="FunFam" id="3.20.20.300:FF:000005">
    <property type="entry name" value="Periplasmic beta-glucosidase"/>
    <property type="match status" value="1"/>
</dbReference>
<dbReference type="Pfam" id="PF01915">
    <property type="entry name" value="Glyco_hydro_3_C"/>
    <property type="match status" value="1"/>
</dbReference>
<dbReference type="SMART" id="SM01217">
    <property type="entry name" value="Fn3_like"/>
    <property type="match status" value="1"/>
</dbReference>
<dbReference type="InterPro" id="IPR036881">
    <property type="entry name" value="Glyco_hydro_3_C_sf"/>
</dbReference>
<evidence type="ECO:0000256" key="5">
    <source>
        <dbReference type="ARBA" id="ARBA00022801"/>
    </source>
</evidence>
<evidence type="ECO:0000256" key="4">
    <source>
        <dbReference type="ARBA" id="ARBA00022729"/>
    </source>
</evidence>
<proteinExistence type="inferred from homology"/>
<dbReference type="EC" id="3.2.1.21" evidence="3"/>
<dbReference type="InterPro" id="IPR002772">
    <property type="entry name" value="Glyco_hydro_3_C"/>
</dbReference>
<dbReference type="Pfam" id="PF14310">
    <property type="entry name" value="Fn3-like"/>
    <property type="match status" value="1"/>
</dbReference>
<dbReference type="GO" id="GO:0009251">
    <property type="term" value="P:glucan catabolic process"/>
    <property type="evidence" value="ECO:0007669"/>
    <property type="project" value="TreeGrafter"/>
</dbReference>
<dbReference type="Gene3D" id="3.20.20.300">
    <property type="entry name" value="Glycoside hydrolase, family 3, N-terminal domain"/>
    <property type="match status" value="1"/>
</dbReference>
<keyword evidence="9" id="KW-1185">Reference proteome</keyword>
<dbReference type="InterPro" id="IPR051915">
    <property type="entry name" value="Cellulose_Degrad_GH3"/>
</dbReference>
<dbReference type="Gene3D" id="3.40.50.1700">
    <property type="entry name" value="Glycoside hydrolase family 3 C-terminal domain"/>
    <property type="match status" value="1"/>
</dbReference>
<dbReference type="RefSeq" id="WP_160773855.1">
    <property type="nucleotide sequence ID" value="NZ_WUMV01000001.1"/>
</dbReference>
<accession>A0A7X3S615</accession>
<dbReference type="Proteomes" id="UP000433101">
    <property type="component" value="Unassembled WGS sequence"/>
</dbReference>
<dbReference type="PRINTS" id="PR00133">
    <property type="entry name" value="GLHYDRLASE3"/>
</dbReference>
<dbReference type="PANTHER" id="PTHR30620:SF16">
    <property type="entry name" value="LYSOSOMAL BETA GLUCOSIDASE"/>
    <property type="match status" value="1"/>
</dbReference>
<dbReference type="InterPro" id="IPR026891">
    <property type="entry name" value="Fn3-like"/>
</dbReference>
<dbReference type="AlphaFoldDB" id="A0A7X3S615"/>
<evidence type="ECO:0000259" key="7">
    <source>
        <dbReference type="SMART" id="SM01217"/>
    </source>
</evidence>
<dbReference type="GO" id="GO:0008422">
    <property type="term" value="F:beta-glucosidase activity"/>
    <property type="evidence" value="ECO:0007669"/>
    <property type="project" value="UniProtKB-EC"/>
</dbReference>
<keyword evidence="4" id="KW-0732">Signal</keyword>
<dbReference type="SUPFAM" id="SSF52279">
    <property type="entry name" value="Beta-D-glucan exohydrolase, C-terminal domain"/>
    <property type="match status" value="1"/>
</dbReference>
<dbReference type="InterPro" id="IPR001764">
    <property type="entry name" value="Glyco_hydro_3_N"/>
</dbReference>
<dbReference type="Pfam" id="PF00933">
    <property type="entry name" value="Glyco_hydro_3"/>
    <property type="match status" value="1"/>
</dbReference>
<evidence type="ECO:0000256" key="1">
    <source>
        <dbReference type="ARBA" id="ARBA00000448"/>
    </source>
</evidence>
<dbReference type="Gene3D" id="2.60.40.10">
    <property type="entry name" value="Immunoglobulins"/>
    <property type="match status" value="1"/>
</dbReference>